<dbReference type="AlphaFoldDB" id="A0A183CTX7"/>
<dbReference type="GO" id="GO:0046872">
    <property type="term" value="F:metal ion binding"/>
    <property type="evidence" value="ECO:0007669"/>
    <property type="project" value="UniProtKB-KW"/>
</dbReference>
<dbReference type="Gene3D" id="1.10.640.10">
    <property type="entry name" value="Haem peroxidase domain superfamily, animal type"/>
    <property type="match status" value="1"/>
</dbReference>
<reference evidence="3" key="2">
    <citation type="submission" date="2014-05" db="EMBL/GenBank/DDBJ databases">
        <title>The genome and life-stage specific transcriptomes of Globodera pallida elucidate key aspects of plant parasitism by a cyst nematode.</title>
        <authorList>
            <person name="Cotton J.A."/>
            <person name="Lilley C.J."/>
            <person name="Jones L.M."/>
            <person name="Kikuchi T."/>
            <person name="Reid A.J."/>
            <person name="Thorpe P."/>
            <person name="Tsai I.J."/>
            <person name="Beasley H."/>
            <person name="Blok V."/>
            <person name="Cock P.J.A."/>
            <person name="Van den Akker S.E."/>
            <person name="Holroyd N."/>
            <person name="Hunt M."/>
            <person name="Mantelin S."/>
            <person name="Naghra H."/>
            <person name="Pain A."/>
            <person name="Palomares-Rius J.E."/>
            <person name="Zarowiecki M."/>
            <person name="Berriman M."/>
            <person name="Jones J.T."/>
            <person name="Urwin P.E."/>
        </authorList>
    </citation>
    <scope>NUCLEOTIDE SEQUENCE [LARGE SCALE GENOMIC DNA]</scope>
    <source>
        <strain evidence="3">Lindley</strain>
    </source>
</reference>
<organism evidence="3 4">
    <name type="scientific">Globodera pallida</name>
    <name type="common">Potato cyst nematode worm</name>
    <name type="synonym">Heterodera pallida</name>
    <dbReference type="NCBI Taxonomy" id="36090"/>
    <lineage>
        <taxon>Eukaryota</taxon>
        <taxon>Metazoa</taxon>
        <taxon>Ecdysozoa</taxon>
        <taxon>Nematoda</taxon>
        <taxon>Chromadorea</taxon>
        <taxon>Rhabditida</taxon>
        <taxon>Tylenchina</taxon>
        <taxon>Tylenchomorpha</taxon>
        <taxon>Tylenchoidea</taxon>
        <taxon>Heteroderidae</taxon>
        <taxon>Heteroderinae</taxon>
        <taxon>Globodera</taxon>
    </lineage>
</organism>
<keyword evidence="2" id="KW-0479">Metal-binding</keyword>
<dbReference type="PANTHER" id="PTHR11475:SF58">
    <property type="entry name" value="PEROXIDASIN"/>
    <property type="match status" value="1"/>
</dbReference>
<evidence type="ECO:0000256" key="1">
    <source>
        <dbReference type="ARBA" id="ARBA00022559"/>
    </source>
</evidence>
<keyword evidence="1" id="KW-0575">Peroxidase</keyword>
<dbReference type="GO" id="GO:0020037">
    <property type="term" value="F:heme binding"/>
    <property type="evidence" value="ECO:0007669"/>
    <property type="project" value="InterPro"/>
</dbReference>
<dbReference type="InterPro" id="IPR019791">
    <property type="entry name" value="Haem_peroxidase_animal"/>
</dbReference>
<reference evidence="3" key="1">
    <citation type="submission" date="2013-12" db="EMBL/GenBank/DDBJ databases">
        <authorList>
            <person name="Aslett M."/>
        </authorList>
    </citation>
    <scope>NUCLEOTIDE SEQUENCE [LARGE SCALE GENOMIC DNA]</scope>
    <source>
        <strain evidence="3">Lindley</strain>
    </source>
</reference>
<reference evidence="4" key="3">
    <citation type="submission" date="2016-06" db="UniProtKB">
        <authorList>
            <consortium name="WormBaseParasite"/>
        </authorList>
    </citation>
    <scope>IDENTIFICATION</scope>
</reference>
<accession>A0A183CTX7</accession>
<dbReference type="PROSITE" id="PS50292">
    <property type="entry name" value="PEROXIDASE_3"/>
    <property type="match status" value="1"/>
</dbReference>
<dbReference type="InterPro" id="IPR037120">
    <property type="entry name" value="Haem_peroxidase_sf_animal"/>
</dbReference>
<name>A0A183CTX7_GLOPA</name>
<keyword evidence="2" id="KW-0349">Heme</keyword>
<dbReference type="PANTHER" id="PTHR11475">
    <property type="entry name" value="OXIDASE/PEROXIDASE"/>
    <property type="match status" value="1"/>
</dbReference>
<dbReference type="GO" id="GO:0004601">
    <property type="term" value="F:peroxidase activity"/>
    <property type="evidence" value="ECO:0007669"/>
    <property type="project" value="UniProtKB-KW"/>
</dbReference>
<protein>
    <submittedName>
        <fullName evidence="4">Peroxidase</fullName>
    </submittedName>
</protein>
<feature type="binding site" description="axial binding residue" evidence="2">
    <location>
        <position position="18"/>
    </location>
    <ligand>
        <name>heme b</name>
        <dbReference type="ChEBI" id="CHEBI:60344"/>
    </ligand>
    <ligandPart>
        <name>Fe</name>
        <dbReference type="ChEBI" id="CHEBI:18248"/>
    </ligandPart>
</feature>
<keyword evidence="2" id="KW-0408">Iron</keyword>
<dbReference type="GO" id="GO:0006979">
    <property type="term" value="P:response to oxidative stress"/>
    <property type="evidence" value="ECO:0007669"/>
    <property type="project" value="InterPro"/>
</dbReference>
<dbReference type="Proteomes" id="UP000050741">
    <property type="component" value="Unassembled WGS sequence"/>
</dbReference>
<evidence type="ECO:0000313" key="3">
    <source>
        <dbReference type="Proteomes" id="UP000050741"/>
    </source>
</evidence>
<dbReference type="SUPFAM" id="SSF48113">
    <property type="entry name" value="Heme-dependent peroxidases"/>
    <property type="match status" value="1"/>
</dbReference>
<evidence type="ECO:0000256" key="2">
    <source>
        <dbReference type="PIRSR" id="PIRSR619791-2"/>
    </source>
</evidence>
<sequence length="113" mass="12426">MNPSVSNAFASAAFRFGHTLINPQLERLDKALEPLPQGPLPLHEAFFAPERLLAEGGVDPLLRGLFATPLKMPMSDQLLNKELTEKLFHRAHNVSLDLAALNIQRGRDHGIPG</sequence>
<proteinExistence type="predicted"/>
<dbReference type="Pfam" id="PF03098">
    <property type="entry name" value="An_peroxidase"/>
    <property type="match status" value="1"/>
</dbReference>
<dbReference type="GO" id="GO:0005615">
    <property type="term" value="C:extracellular space"/>
    <property type="evidence" value="ECO:0007669"/>
    <property type="project" value="TreeGrafter"/>
</dbReference>
<keyword evidence="3" id="KW-1185">Reference proteome</keyword>
<dbReference type="InterPro" id="IPR010255">
    <property type="entry name" value="Haem_peroxidase_sf"/>
</dbReference>
<evidence type="ECO:0000313" key="4">
    <source>
        <dbReference type="WBParaSite" id="GPLIN_001633500"/>
    </source>
</evidence>
<keyword evidence="1" id="KW-0560">Oxidoreductase</keyword>
<dbReference type="WBParaSite" id="GPLIN_001633500">
    <property type="protein sequence ID" value="GPLIN_001633500"/>
    <property type="gene ID" value="GPLIN_001633500"/>
</dbReference>